<evidence type="ECO:0000256" key="4">
    <source>
        <dbReference type="ARBA" id="ARBA00012670"/>
    </source>
</evidence>
<dbReference type="Pfam" id="PF06964">
    <property type="entry name" value="Alpha-L-AF_C"/>
    <property type="match status" value="1"/>
</dbReference>
<dbReference type="PANTHER" id="PTHR43576">
    <property type="entry name" value="ALPHA-L-ARABINOFURANOSIDASE C-RELATED"/>
    <property type="match status" value="1"/>
</dbReference>
<reference evidence="9 10" key="1">
    <citation type="submission" date="2015-12" db="EMBL/GenBank/DDBJ databases">
        <title>Genome sequence of Thalassospira lucentensis MCCC 1A02072.</title>
        <authorList>
            <person name="Lu L."/>
            <person name="Lai Q."/>
            <person name="Shao Z."/>
            <person name="Qian P."/>
        </authorList>
    </citation>
    <scope>NUCLEOTIDE SEQUENCE [LARGE SCALE GENOMIC DNA]</scope>
    <source>
        <strain evidence="9 10">MCCC 1A02072</strain>
    </source>
</reference>
<comment type="catalytic activity">
    <reaction evidence="1">
        <text>Hydrolysis of terminal non-reducing alpha-L-arabinofuranoside residues in alpha-L-arabinosides.</text>
        <dbReference type="EC" id="3.2.1.55"/>
    </reaction>
</comment>
<accession>A0A154L1X1</accession>
<dbReference type="EC" id="3.2.1.55" evidence="4"/>
<evidence type="ECO:0000256" key="7">
    <source>
        <dbReference type="ARBA" id="ARBA00023295"/>
    </source>
</evidence>
<dbReference type="SUPFAM" id="SSF51445">
    <property type="entry name" value="(Trans)glycosidases"/>
    <property type="match status" value="1"/>
</dbReference>
<dbReference type="InterPro" id="IPR017853">
    <property type="entry name" value="GH"/>
</dbReference>
<dbReference type="InterPro" id="IPR055235">
    <property type="entry name" value="ASD1_cat"/>
</dbReference>
<feature type="domain" description="Alpha-L-arabinofuranosidase C-terminal" evidence="8">
    <location>
        <begin position="290"/>
        <end position="494"/>
    </location>
</feature>
<dbReference type="GO" id="GO:0046373">
    <property type="term" value="P:L-arabinose metabolic process"/>
    <property type="evidence" value="ECO:0007669"/>
    <property type="project" value="InterPro"/>
</dbReference>
<dbReference type="Pfam" id="PF22848">
    <property type="entry name" value="ASD1_dom"/>
    <property type="match status" value="1"/>
</dbReference>
<dbReference type="RefSeq" id="WP_062952582.1">
    <property type="nucleotide sequence ID" value="NZ_LPVY01000021.1"/>
</dbReference>
<comment type="subunit">
    <text evidence="3">Homohexamer; trimer of dimers.</text>
</comment>
<dbReference type="SUPFAM" id="SSF51011">
    <property type="entry name" value="Glycosyl hydrolase domain"/>
    <property type="match status" value="1"/>
</dbReference>
<dbReference type="InterPro" id="IPR010720">
    <property type="entry name" value="Alpha-L-AF_C"/>
</dbReference>
<dbReference type="SMART" id="SM00813">
    <property type="entry name" value="Alpha-L-AF_C"/>
    <property type="match status" value="1"/>
</dbReference>
<keyword evidence="7" id="KW-0326">Glycosidase</keyword>
<evidence type="ECO:0000256" key="3">
    <source>
        <dbReference type="ARBA" id="ARBA00011165"/>
    </source>
</evidence>
<evidence type="ECO:0000256" key="5">
    <source>
        <dbReference type="ARBA" id="ARBA00022801"/>
    </source>
</evidence>
<proteinExistence type="inferred from homology"/>
<name>A0A154L1X1_9PROT</name>
<dbReference type="GO" id="GO:0000272">
    <property type="term" value="P:polysaccharide catabolic process"/>
    <property type="evidence" value="ECO:0007669"/>
    <property type="project" value="TreeGrafter"/>
</dbReference>
<gene>
    <name evidence="9" type="ORF">AUP42_03260</name>
</gene>
<sequence>MRARATIHRDFSIATVDKRVYGSFLEHMGRAVYTGIYEPGHETADKNGFRQDTLELVRGLDVPIVRYPGGNFVSAYNWEDGIGPRDQRPTRLDLAWRTRETNQMGVNEFADWAKLANTEMMLAMNLGSRGLEDARNFLEYCNHPGGTYWSDLRKSHGYADPHDVRIWCLGNEMDGPWQVGHKTARDYGHLANEVSKAFKYFDQSLETVVCGSSNDKMKTYPDWEATVLEESYDSVDYISLHKYFGNEEKDTLNYFGRAEELDRYIVTIGGVIDYIKAKKRSKKDVKICFDEWNVWYHDRKTDDQRIKEWDWPVAPALLEEVYNFEDALLIASLLNVFIRRSDRVKIACMAQLVNVIAPILTREGGPAWAQTIYYPLQFASKHGRGTALNVSVDVPRYDCDVSQDVPYLDASAVQAEDGKSVAIFLINRHLDSDLGLDLSLEGFGKTRVIEHVELSGYKLEDRNSIDAPDTVTPKKGSGIGLEDGKLAGTLKPLSYHMIRISLDASA</sequence>
<evidence type="ECO:0000313" key="9">
    <source>
        <dbReference type="EMBL" id="KZB61998.1"/>
    </source>
</evidence>
<comment type="similarity">
    <text evidence="2">Belongs to the glycosyl hydrolase 51 family.</text>
</comment>
<dbReference type="AlphaFoldDB" id="A0A154L1X1"/>
<comment type="caution">
    <text evidence="9">The sequence shown here is derived from an EMBL/GenBank/DDBJ whole genome shotgun (WGS) entry which is preliminary data.</text>
</comment>
<protein>
    <recommendedName>
        <fullName evidence="4">non-reducing end alpha-L-arabinofuranosidase</fullName>
        <ecNumber evidence="4">3.2.1.55</ecNumber>
    </recommendedName>
</protein>
<keyword evidence="5" id="KW-0378">Hydrolase</keyword>
<evidence type="ECO:0000313" key="10">
    <source>
        <dbReference type="Proteomes" id="UP000076335"/>
    </source>
</evidence>
<dbReference type="Proteomes" id="UP000076335">
    <property type="component" value="Unassembled WGS sequence"/>
</dbReference>
<organism evidence="9 10">
    <name type="scientific">Thalassospira lucentensis</name>
    <dbReference type="NCBI Taxonomy" id="168935"/>
    <lineage>
        <taxon>Bacteria</taxon>
        <taxon>Pseudomonadati</taxon>
        <taxon>Pseudomonadota</taxon>
        <taxon>Alphaproteobacteria</taxon>
        <taxon>Rhodospirillales</taxon>
        <taxon>Thalassospiraceae</taxon>
        <taxon>Thalassospira</taxon>
    </lineage>
</organism>
<dbReference type="PANTHER" id="PTHR43576:SF3">
    <property type="entry name" value="ALPHA-L-ARABINOFURANOSIDASE C"/>
    <property type="match status" value="1"/>
</dbReference>
<dbReference type="Gene3D" id="2.60.40.1180">
    <property type="entry name" value="Golgi alpha-mannosidase II"/>
    <property type="match status" value="1"/>
</dbReference>
<evidence type="ECO:0000256" key="2">
    <source>
        <dbReference type="ARBA" id="ARBA00007186"/>
    </source>
</evidence>
<dbReference type="InterPro" id="IPR013780">
    <property type="entry name" value="Glyco_hydro_b"/>
</dbReference>
<dbReference type="Gene3D" id="3.20.20.80">
    <property type="entry name" value="Glycosidases"/>
    <property type="match status" value="1"/>
</dbReference>
<keyword evidence="6" id="KW-0119">Carbohydrate metabolism</keyword>
<dbReference type="GO" id="GO:0046556">
    <property type="term" value="F:alpha-L-arabinofuranosidase activity"/>
    <property type="evidence" value="ECO:0007669"/>
    <property type="project" value="UniProtKB-EC"/>
</dbReference>
<dbReference type="OrthoDB" id="9758333at2"/>
<evidence type="ECO:0000256" key="1">
    <source>
        <dbReference type="ARBA" id="ARBA00001462"/>
    </source>
</evidence>
<dbReference type="EMBL" id="LPVY01000021">
    <property type="protein sequence ID" value="KZB61998.1"/>
    <property type="molecule type" value="Genomic_DNA"/>
</dbReference>
<evidence type="ECO:0000256" key="6">
    <source>
        <dbReference type="ARBA" id="ARBA00023277"/>
    </source>
</evidence>
<evidence type="ECO:0000259" key="8">
    <source>
        <dbReference type="SMART" id="SM00813"/>
    </source>
</evidence>